<dbReference type="Pfam" id="PF04854">
    <property type="entry name" value="DUF624"/>
    <property type="match status" value="1"/>
</dbReference>
<dbReference type="HOGENOM" id="CLU_081578_4_0_9"/>
<dbReference type="Proteomes" id="UP000000271">
    <property type="component" value="Chromosome"/>
</dbReference>
<feature type="transmembrane region" description="Helical" evidence="1">
    <location>
        <begin position="160"/>
        <end position="190"/>
    </location>
</feature>
<evidence type="ECO:0008006" key="4">
    <source>
        <dbReference type="Google" id="ProtNLM"/>
    </source>
</evidence>
<evidence type="ECO:0000313" key="2">
    <source>
        <dbReference type="EMBL" id="ADH97990.1"/>
    </source>
</evidence>
<name>D6XXD3_BACIE</name>
<protein>
    <recommendedName>
        <fullName evidence="4">Integral membrane protein</fullName>
    </recommendedName>
</protein>
<gene>
    <name evidence="2" type="ordered locus">Bsel_0452</name>
</gene>
<keyword evidence="1" id="KW-0472">Membrane</keyword>
<evidence type="ECO:0000313" key="3">
    <source>
        <dbReference type="Proteomes" id="UP000000271"/>
    </source>
</evidence>
<feature type="transmembrane region" description="Helical" evidence="1">
    <location>
        <begin position="20"/>
        <end position="44"/>
    </location>
</feature>
<dbReference type="STRING" id="439292.Bsel_0452"/>
<dbReference type="eggNOG" id="COG5578">
    <property type="taxonomic scope" value="Bacteria"/>
</dbReference>
<feature type="transmembrane region" description="Helical" evidence="1">
    <location>
        <begin position="105"/>
        <end position="131"/>
    </location>
</feature>
<dbReference type="EMBL" id="CP001791">
    <property type="protein sequence ID" value="ADH97990.1"/>
    <property type="molecule type" value="Genomic_DNA"/>
</dbReference>
<feature type="transmembrane region" description="Helical" evidence="1">
    <location>
        <begin position="138"/>
        <end position="154"/>
    </location>
</feature>
<keyword evidence="3" id="KW-1185">Reference proteome</keyword>
<sequence>MNNWIMNRLEAMGNWVFALAYVNVLWLLFTLAGAVVFTITPATVAMMTCIRRWKEDPSYTIRFDEYRKLFKSEFREASRLNLFLLPVLIMLILNTGLLLHSQMEIPLILMVMYIISVVFSAVMFMHIFTVYALLNKRSLQAVTASVVFGFSHPFHSMMSFLLIVLVFLLIFSTSGLAMFFGISLISYVLFRRNCMLYEKDLSDDEEPRPHTEAVSL</sequence>
<dbReference type="RefSeq" id="WP_013171419.1">
    <property type="nucleotide sequence ID" value="NC_014219.1"/>
</dbReference>
<proteinExistence type="predicted"/>
<organism evidence="2 3">
    <name type="scientific">Bacillus selenitireducens (strain ATCC 700615 / DSM 15326 / MLS10)</name>
    <dbReference type="NCBI Taxonomy" id="439292"/>
    <lineage>
        <taxon>Bacteria</taxon>
        <taxon>Bacillati</taxon>
        <taxon>Bacillota</taxon>
        <taxon>Bacilli</taxon>
        <taxon>Bacillales</taxon>
        <taxon>Bacillaceae</taxon>
        <taxon>Salisediminibacterium</taxon>
    </lineage>
</organism>
<keyword evidence="1" id="KW-0812">Transmembrane</keyword>
<keyword evidence="1" id="KW-1133">Transmembrane helix</keyword>
<feature type="transmembrane region" description="Helical" evidence="1">
    <location>
        <begin position="80"/>
        <end position="99"/>
    </location>
</feature>
<reference evidence="2" key="1">
    <citation type="submission" date="2009-10" db="EMBL/GenBank/DDBJ databases">
        <title>Complete sequence of Bacillus selenitireducens MLS10.</title>
        <authorList>
            <consortium name="US DOE Joint Genome Institute"/>
            <person name="Lucas S."/>
            <person name="Copeland A."/>
            <person name="Lapidus A."/>
            <person name="Glavina del Rio T."/>
            <person name="Dalin E."/>
            <person name="Tice H."/>
            <person name="Bruce D."/>
            <person name="Goodwin L."/>
            <person name="Pitluck S."/>
            <person name="Sims D."/>
            <person name="Brettin T."/>
            <person name="Detter J.C."/>
            <person name="Han C."/>
            <person name="Larimer F."/>
            <person name="Land M."/>
            <person name="Hauser L."/>
            <person name="Kyrpides N."/>
            <person name="Ovchinnikova G."/>
            <person name="Stolz J."/>
        </authorList>
    </citation>
    <scope>NUCLEOTIDE SEQUENCE [LARGE SCALE GENOMIC DNA]</scope>
    <source>
        <strain evidence="2">MLS10</strain>
    </source>
</reference>
<dbReference type="AlphaFoldDB" id="D6XXD3"/>
<dbReference type="KEGG" id="bse:Bsel_0452"/>
<accession>D6XXD3</accession>
<dbReference type="InterPro" id="IPR006938">
    <property type="entry name" value="DUF624"/>
</dbReference>
<evidence type="ECO:0000256" key="1">
    <source>
        <dbReference type="SAM" id="Phobius"/>
    </source>
</evidence>